<dbReference type="EMBL" id="JACIEN010000003">
    <property type="protein sequence ID" value="MBB4017918.1"/>
    <property type="molecule type" value="Genomic_DNA"/>
</dbReference>
<accession>A0A840C2P1</accession>
<keyword evidence="2" id="KW-1185">Reference proteome</keyword>
<proteinExistence type="predicted"/>
<dbReference type="Proteomes" id="UP000577362">
    <property type="component" value="Unassembled WGS sequence"/>
</dbReference>
<reference evidence="1 2" key="1">
    <citation type="submission" date="2020-08" db="EMBL/GenBank/DDBJ databases">
        <title>Genomic Encyclopedia of Type Strains, Phase IV (KMG-IV): sequencing the most valuable type-strain genomes for metagenomic binning, comparative biology and taxonomic classification.</title>
        <authorList>
            <person name="Goeker M."/>
        </authorList>
    </citation>
    <scope>NUCLEOTIDE SEQUENCE [LARGE SCALE GENOMIC DNA]</scope>
    <source>
        <strain evidence="1 2">DSM 103737</strain>
    </source>
</reference>
<dbReference type="AlphaFoldDB" id="A0A840C2P1"/>
<dbReference type="RefSeq" id="WP_019402719.1">
    <property type="nucleotide sequence ID" value="NZ_JACIEN010000003.1"/>
</dbReference>
<gene>
    <name evidence="1" type="ORF">GGR16_002952</name>
</gene>
<organism evidence="1 2">
    <name type="scientific">Chelatococcus caeni</name>
    <dbReference type="NCBI Taxonomy" id="1348468"/>
    <lineage>
        <taxon>Bacteria</taxon>
        <taxon>Pseudomonadati</taxon>
        <taxon>Pseudomonadota</taxon>
        <taxon>Alphaproteobacteria</taxon>
        <taxon>Hyphomicrobiales</taxon>
        <taxon>Chelatococcaceae</taxon>
        <taxon>Chelatococcus</taxon>
    </lineage>
</organism>
<evidence type="ECO:0000313" key="1">
    <source>
        <dbReference type="EMBL" id="MBB4017918.1"/>
    </source>
</evidence>
<name>A0A840C2P1_9HYPH</name>
<comment type="caution">
    <text evidence="1">The sequence shown here is derived from an EMBL/GenBank/DDBJ whole genome shotgun (WGS) entry which is preliminary data.</text>
</comment>
<evidence type="ECO:0000313" key="2">
    <source>
        <dbReference type="Proteomes" id="UP000577362"/>
    </source>
</evidence>
<protein>
    <submittedName>
        <fullName evidence="1">Uncharacterized protein</fullName>
    </submittedName>
</protein>
<sequence>MAYVTTDIAYVAPKKTGVFKRILNALVEARMRAADREIRRLEAIYGPLTLKDADLDKVSLGKSGALPFAR</sequence>